<keyword evidence="4 7" id="KW-0547">Nucleotide-binding</keyword>
<comment type="similarity">
    <text evidence="1">Belongs to the protein kinase superfamily. NEK Ser/Thr protein kinase family. NIMA subfamily.</text>
</comment>
<feature type="region of interest" description="Disordered" evidence="8">
    <location>
        <begin position="262"/>
        <end position="283"/>
    </location>
</feature>
<evidence type="ECO:0000313" key="10">
    <source>
        <dbReference type="EMBL" id="EFH83753.1"/>
    </source>
</evidence>
<dbReference type="InterPro" id="IPR011009">
    <property type="entry name" value="Kinase-like_dom_sf"/>
</dbReference>
<organism evidence="10 11">
    <name type="scientific">Ktedonobacter racemifer DSM 44963</name>
    <dbReference type="NCBI Taxonomy" id="485913"/>
    <lineage>
        <taxon>Bacteria</taxon>
        <taxon>Bacillati</taxon>
        <taxon>Chloroflexota</taxon>
        <taxon>Ktedonobacteria</taxon>
        <taxon>Ktedonobacterales</taxon>
        <taxon>Ktedonobacteraceae</taxon>
        <taxon>Ktedonobacter</taxon>
    </lineage>
</organism>
<comment type="caution">
    <text evidence="10">The sequence shown here is derived from an EMBL/GenBank/DDBJ whole genome shotgun (WGS) entry which is preliminary data.</text>
</comment>
<dbReference type="RefSeq" id="WP_007914702.1">
    <property type="nucleotide sequence ID" value="NZ_ADVG01000003.1"/>
</dbReference>
<feature type="binding site" evidence="7">
    <location>
        <position position="127"/>
    </location>
    <ligand>
        <name>ATP</name>
        <dbReference type="ChEBI" id="CHEBI:30616"/>
    </ligand>
</feature>
<dbReference type="InterPro" id="IPR050660">
    <property type="entry name" value="NEK_Ser/Thr_kinase"/>
</dbReference>
<dbReference type="PROSITE" id="PS00107">
    <property type="entry name" value="PROTEIN_KINASE_ATP"/>
    <property type="match status" value="1"/>
</dbReference>
<dbReference type="FunCoup" id="D6TTK2">
    <property type="interactions" value="160"/>
</dbReference>
<dbReference type="PANTHER" id="PTHR43671">
    <property type="entry name" value="SERINE/THREONINE-PROTEIN KINASE NEK"/>
    <property type="match status" value="1"/>
</dbReference>
<protein>
    <recommendedName>
        <fullName evidence="2">non-specific serine/threonine protein kinase</fullName>
        <ecNumber evidence="2">2.7.11.1</ecNumber>
    </recommendedName>
</protein>
<gene>
    <name evidence="10" type="ORF">Krac_4749</name>
</gene>
<dbReference type="SUPFAM" id="SSF56112">
    <property type="entry name" value="Protein kinase-like (PK-like)"/>
    <property type="match status" value="1"/>
</dbReference>
<dbReference type="STRING" id="485913.Krac_4749"/>
<dbReference type="SMART" id="SM00220">
    <property type="entry name" value="S_TKc"/>
    <property type="match status" value="1"/>
</dbReference>
<keyword evidence="5 10" id="KW-0418">Kinase</keyword>
<dbReference type="AlphaFoldDB" id="D6TTK2"/>
<keyword evidence="3" id="KW-0808">Transferase</keyword>
<evidence type="ECO:0000256" key="4">
    <source>
        <dbReference type="ARBA" id="ARBA00022741"/>
    </source>
</evidence>
<evidence type="ECO:0000256" key="8">
    <source>
        <dbReference type="SAM" id="MobiDB-lite"/>
    </source>
</evidence>
<keyword evidence="11" id="KW-1185">Reference proteome</keyword>
<dbReference type="CDD" id="cd14014">
    <property type="entry name" value="STKc_PknB_like"/>
    <property type="match status" value="1"/>
</dbReference>
<evidence type="ECO:0000256" key="1">
    <source>
        <dbReference type="ARBA" id="ARBA00010886"/>
    </source>
</evidence>
<dbReference type="PROSITE" id="PS50011">
    <property type="entry name" value="PROTEIN_KINASE_DOM"/>
    <property type="match status" value="1"/>
</dbReference>
<evidence type="ECO:0000256" key="5">
    <source>
        <dbReference type="ARBA" id="ARBA00022777"/>
    </source>
</evidence>
<dbReference type="EC" id="2.7.11.1" evidence="2"/>
<dbReference type="Pfam" id="PF00069">
    <property type="entry name" value="Pkinase"/>
    <property type="match status" value="1"/>
</dbReference>
<dbReference type="Gene3D" id="1.10.510.10">
    <property type="entry name" value="Transferase(Phosphotransferase) domain 1"/>
    <property type="match status" value="1"/>
</dbReference>
<evidence type="ECO:0000256" key="2">
    <source>
        <dbReference type="ARBA" id="ARBA00012513"/>
    </source>
</evidence>
<keyword evidence="10" id="KW-0723">Serine/threonine-protein kinase</keyword>
<dbReference type="InterPro" id="IPR000719">
    <property type="entry name" value="Prot_kinase_dom"/>
</dbReference>
<feature type="domain" description="Protein kinase" evidence="9">
    <location>
        <begin position="95"/>
        <end position="312"/>
    </location>
</feature>
<dbReference type="GO" id="GO:0004674">
    <property type="term" value="F:protein serine/threonine kinase activity"/>
    <property type="evidence" value="ECO:0007669"/>
    <property type="project" value="UniProtKB-KW"/>
</dbReference>
<keyword evidence="6 7" id="KW-0067">ATP-binding</keyword>
<reference evidence="10 11" key="1">
    <citation type="journal article" date="2011" name="Stand. Genomic Sci.">
        <title>Non-contiguous finished genome sequence and contextual data of the filamentous soil bacterium Ktedonobacter racemifer type strain (SOSP1-21).</title>
        <authorList>
            <person name="Chang Y.J."/>
            <person name="Land M."/>
            <person name="Hauser L."/>
            <person name="Chertkov O."/>
            <person name="Del Rio T.G."/>
            <person name="Nolan M."/>
            <person name="Copeland A."/>
            <person name="Tice H."/>
            <person name="Cheng J.F."/>
            <person name="Lucas S."/>
            <person name="Han C."/>
            <person name="Goodwin L."/>
            <person name="Pitluck S."/>
            <person name="Ivanova N."/>
            <person name="Ovchinikova G."/>
            <person name="Pati A."/>
            <person name="Chen A."/>
            <person name="Palaniappan K."/>
            <person name="Mavromatis K."/>
            <person name="Liolios K."/>
            <person name="Brettin T."/>
            <person name="Fiebig A."/>
            <person name="Rohde M."/>
            <person name="Abt B."/>
            <person name="Goker M."/>
            <person name="Detter J.C."/>
            <person name="Woyke T."/>
            <person name="Bristow J."/>
            <person name="Eisen J.A."/>
            <person name="Markowitz V."/>
            <person name="Hugenholtz P."/>
            <person name="Kyrpides N.C."/>
            <person name="Klenk H.P."/>
            <person name="Lapidus A."/>
        </authorList>
    </citation>
    <scope>NUCLEOTIDE SEQUENCE [LARGE SCALE GENOMIC DNA]</scope>
    <source>
        <strain evidence="11">DSM 44963</strain>
    </source>
</reference>
<evidence type="ECO:0000313" key="11">
    <source>
        <dbReference type="Proteomes" id="UP000004508"/>
    </source>
</evidence>
<dbReference type="InParanoid" id="D6TTK2"/>
<dbReference type="OrthoDB" id="5632033at2"/>
<accession>D6TTK2</accession>
<sequence>MQQSSMVLFCDECGLANEATASHCVSCQHSLAHQSQDSERDTPPIAPITFTPKPVLEVRAGAALDLEDQESLALVTASNTLACDFRPGSVLAGRYQIQEEIGRGGFSTVYRALDLKAGRDQALVAIKRIQLKQLSARQIIDATETFNREIAMLARVKNLSGIPAYCEHLTDAGNWYLVTQYIEGQTLEEYLQKAPGGYLEEKEVIALGVQLAGLLHTLHITAPPVIFRDLKPANIMLTPDNKIFLIDFGIARSFTRDKARDTVPLGSPGYAPPEQYGRAQTSPRSDIYSLGATLQTLLTGRDPLELAEDEQS</sequence>
<dbReference type="Proteomes" id="UP000004508">
    <property type="component" value="Unassembled WGS sequence"/>
</dbReference>
<dbReference type="eggNOG" id="COG0515">
    <property type="taxonomic scope" value="Bacteria"/>
</dbReference>
<name>D6TTK2_KTERA</name>
<dbReference type="EMBL" id="ADVG01000003">
    <property type="protein sequence ID" value="EFH83753.1"/>
    <property type="molecule type" value="Genomic_DNA"/>
</dbReference>
<dbReference type="GO" id="GO:0005524">
    <property type="term" value="F:ATP binding"/>
    <property type="evidence" value="ECO:0007669"/>
    <property type="project" value="UniProtKB-UniRule"/>
</dbReference>
<dbReference type="InterPro" id="IPR017441">
    <property type="entry name" value="Protein_kinase_ATP_BS"/>
</dbReference>
<proteinExistence type="inferred from homology"/>
<evidence type="ECO:0000256" key="3">
    <source>
        <dbReference type="ARBA" id="ARBA00022679"/>
    </source>
</evidence>
<dbReference type="PANTHER" id="PTHR43671:SF13">
    <property type="entry name" value="SERINE_THREONINE-PROTEIN KINASE NEK2"/>
    <property type="match status" value="1"/>
</dbReference>
<evidence type="ECO:0000256" key="7">
    <source>
        <dbReference type="PROSITE-ProRule" id="PRU10141"/>
    </source>
</evidence>
<evidence type="ECO:0000259" key="9">
    <source>
        <dbReference type="PROSITE" id="PS50011"/>
    </source>
</evidence>
<evidence type="ECO:0000256" key="6">
    <source>
        <dbReference type="ARBA" id="ARBA00022840"/>
    </source>
</evidence>